<comment type="similarity">
    <text evidence="1">Belongs to the AfsR/DnrI/RedD regulatory family.</text>
</comment>
<keyword evidence="4 6" id="KW-0238">DNA-binding</keyword>
<dbReference type="AlphaFoldDB" id="D6ADE1"/>
<dbReference type="InterPro" id="IPR036388">
    <property type="entry name" value="WH-like_DNA-bd_sf"/>
</dbReference>
<keyword evidence="2" id="KW-0902">Two-component regulatory system</keyword>
<dbReference type="GO" id="GO:0000160">
    <property type="term" value="P:phosphorelay signal transduction system"/>
    <property type="evidence" value="ECO:0007669"/>
    <property type="project" value="UniProtKB-KW"/>
</dbReference>
<dbReference type="InterPro" id="IPR011990">
    <property type="entry name" value="TPR-like_helical_dom_sf"/>
</dbReference>
<dbReference type="InterPro" id="IPR005158">
    <property type="entry name" value="BTAD"/>
</dbReference>
<dbReference type="GO" id="GO:0003677">
    <property type="term" value="F:DNA binding"/>
    <property type="evidence" value="ECO:0007669"/>
    <property type="project" value="UniProtKB-UniRule"/>
</dbReference>
<keyword evidence="3" id="KW-0805">Transcription regulation</keyword>
<dbReference type="Proteomes" id="UP000003986">
    <property type="component" value="Unassembled WGS sequence"/>
</dbReference>
<evidence type="ECO:0000313" key="10">
    <source>
        <dbReference type="Proteomes" id="UP000003986"/>
    </source>
</evidence>
<feature type="region of interest" description="Disordered" evidence="7">
    <location>
        <begin position="321"/>
        <end position="341"/>
    </location>
</feature>
<sequence>MGAGAGNMGVPGGFGRVPGRKMRAGPRCAEAWAAAGSAVRTVQSAARPPPGGPLMTRPPVRTGSAGAAGAVHFSLLGPLTARRNGRELPLGPRKQRLVLATLLARPNTPVPVDVLTDAVWPDDPPRTARKNLQVYISAARALLGPAGDGGADRLVHGCGGYHLRIAEGELDTLRFGSLARAGRAAAGRGDVAGAARLLREALDLWEGPPLHDLRDSSGVAEEADRLEARCLTVYEDWAEAEIELGRAAVAVDGLRDLVERHPLRERLRAAWMNSLHQSGRQAEALAVYDDYRQLMARELGLEPSPAMAALYRSMLGRGREARRPAVSRRTPAPVALPAGTGAFTGRREELRGLLDVLGGGEERVVVVSGPGGAGKSALAVRAAHLLADPFPDGRVHVRVRREDGTARGRAEVLAELGRWCGIAEARTEIPATAVGAEVPATAGALAVLAEAWQEWQARHRALVVLDDVPDEASVRGLLPRSGKCAVLVTARGQLPGLAPVHRIALPAPADSEALELLGKLIGAGRLRTDPAAALRIVRACGGLPLAVEVSGMRLAVLRHLPLAEYADRLDDPSAALDELVAGDVSVRHRIASGWRDLAEPDRWVLGRLAGLADDGCFTLDRATVALGCGERAAIRAVESLIDAGAVTSPAGEVTAHAALYEVPRLLCLFAREQEVTAAGEREATGRQGAAGDRGGAPAVALSPG</sequence>
<accession>D6ADE1</accession>
<keyword evidence="5" id="KW-0804">Transcription</keyword>
<organism evidence="9 10">
    <name type="scientific">Streptomyces filamentosus NRRL 15998</name>
    <dbReference type="NCBI Taxonomy" id="457431"/>
    <lineage>
        <taxon>Bacteria</taxon>
        <taxon>Bacillati</taxon>
        <taxon>Actinomycetota</taxon>
        <taxon>Actinomycetes</taxon>
        <taxon>Kitasatosporales</taxon>
        <taxon>Streptomycetaceae</taxon>
        <taxon>Streptomyces</taxon>
    </lineage>
</organism>
<reference evidence="10" key="1">
    <citation type="submission" date="2008-10" db="EMBL/GenBank/DDBJ databases">
        <authorList>
            <person name="Molnar K."/>
        </authorList>
    </citation>
    <scope>NUCLEOTIDE SEQUENCE [LARGE SCALE GENOMIC DNA]</scope>
    <source>
        <strain evidence="10">NRRL 15998</strain>
    </source>
</reference>
<evidence type="ECO:0000313" key="9">
    <source>
        <dbReference type="EMBL" id="EFE74651.2"/>
    </source>
</evidence>
<evidence type="ECO:0000259" key="8">
    <source>
        <dbReference type="PROSITE" id="PS51755"/>
    </source>
</evidence>
<evidence type="ECO:0000256" key="1">
    <source>
        <dbReference type="ARBA" id="ARBA00005820"/>
    </source>
</evidence>
<dbReference type="SUPFAM" id="SSF46894">
    <property type="entry name" value="C-terminal effector domain of the bipartite response regulators"/>
    <property type="match status" value="1"/>
</dbReference>
<dbReference type="SUPFAM" id="SSF52540">
    <property type="entry name" value="P-loop containing nucleoside triphosphate hydrolases"/>
    <property type="match status" value="1"/>
</dbReference>
<evidence type="ECO:0000256" key="4">
    <source>
        <dbReference type="ARBA" id="ARBA00023125"/>
    </source>
</evidence>
<evidence type="ECO:0000256" key="3">
    <source>
        <dbReference type="ARBA" id="ARBA00023015"/>
    </source>
</evidence>
<protein>
    <submittedName>
        <fullName evidence="9">Transcriptional regulator</fullName>
    </submittedName>
</protein>
<dbReference type="SMART" id="SM01043">
    <property type="entry name" value="BTAD"/>
    <property type="match status" value="1"/>
</dbReference>
<dbReference type="Pfam" id="PF00931">
    <property type="entry name" value="NB-ARC"/>
    <property type="match status" value="1"/>
</dbReference>
<dbReference type="GO" id="GO:0043531">
    <property type="term" value="F:ADP binding"/>
    <property type="evidence" value="ECO:0007669"/>
    <property type="project" value="InterPro"/>
</dbReference>
<evidence type="ECO:0000256" key="6">
    <source>
        <dbReference type="PROSITE-ProRule" id="PRU01091"/>
    </source>
</evidence>
<dbReference type="PROSITE" id="PS51755">
    <property type="entry name" value="OMPR_PHOB"/>
    <property type="match status" value="1"/>
</dbReference>
<dbReference type="Gene3D" id="1.25.40.10">
    <property type="entry name" value="Tetratricopeptide repeat domain"/>
    <property type="match status" value="1"/>
</dbReference>
<dbReference type="PRINTS" id="PR00364">
    <property type="entry name" value="DISEASERSIST"/>
</dbReference>
<feature type="domain" description="OmpR/PhoB-type" evidence="8">
    <location>
        <begin position="63"/>
        <end position="165"/>
    </location>
</feature>
<dbReference type="InterPro" id="IPR027417">
    <property type="entry name" value="P-loop_NTPase"/>
</dbReference>
<dbReference type="SUPFAM" id="SSF48452">
    <property type="entry name" value="TPR-like"/>
    <property type="match status" value="1"/>
</dbReference>
<dbReference type="InterPro" id="IPR001867">
    <property type="entry name" value="OmpR/PhoB-type_DNA-bd"/>
</dbReference>
<dbReference type="CDD" id="cd15831">
    <property type="entry name" value="BTAD"/>
    <property type="match status" value="1"/>
</dbReference>
<dbReference type="GO" id="GO:0006355">
    <property type="term" value="P:regulation of DNA-templated transcription"/>
    <property type="evidence" value="ECO:0007669"/>
    <property type="project" value="InterPro"/>
</dbReference>
<dbReference type="EMBL" id="DS999644">
    <property type="protein sequence ID" value="EFE74651.2"/>
    <property type="molecule type" value="Genomic_DNA"/>
</dbReference>
<feature type="DNA-binding region" description="OmpR/PhoB-type" evidence="6">
    <location>
        <begin position="63"/>
        <end position="165"/>
    </location>
</feature>
<name>D6ADE1_STRFL</name>
<dbReference type="Gene3D" id="3.40.50.300">
    <property type="entry name" value="P-loop containing nucleotide triphosphate hydrolases"/>
    <property type="match status" value="1"/>
</dbReference>
<dbReference type="PANTHER" id="PTHR35807">
    <property type="entry name" value="TRANSCRIPTIONAL REGULATOR REDD-RELATED"/>
    <property type="match status" value="1"/>
</dbReference>
<proteinExistence type="inferred from homology"/>
<evidence type="ECO:0000256" key="7">
    <source>
        <dbReference type="SAM" id="MobiDB-lite"/>
    </source>
</evidence>
<reference evidence="10" key="2">
    <citation type="submission" date="2008-12" db="EMBL/GenBank/DDBJ databases">
        <title>Annotation of Streptomyces roseosporus strain NRRL 15998.</title>
        <authorList>
            <consortium name="The Broad Institute Genome Sequencing Platform"/>
            <consortium name="Broad Institute Microbial Sequencing Center"/>
            <person name="Fischbach M."/>
            <person name="Ward D."/>
            <person name="Young S."/>
            <person name="Kodira C.D."/>
            <person name="Zeng Q."/>
            <person name="Koehrsen M."/>
            <person name="Godfrey P."/>
            <person name="Alvarado L."/>
            <person name="Berlin A.M."/>
            <person name="Borenstein D."/>
            <person name="Chen Z."/>
            <person name="Engels R."/>
            <person name="Freedman E."/>
            <person name="Gellesch M."/>
            <person name="Goldberg J."/>
            <person name="Griggs A."/>
            <person name="Gujja S."/>
            <person name="Heiman D.I."/>
            <person name="Hepburn T.A."/>
            <person name="Howarth C."/>
            <person name="Jen D."/>
            <person name="Larson L."/>
            <person name="Lewis B."/>
            <person name="Mehta T."/>
            <person name="Park D."/>
            <person name="Pearson M."/>
            <person name="Roberts A."/>
            <person name="Saif S."/>
            <person name="Shea T.D."/>
            <person name="Shenoy N."/>
            <person name="Sisk P."/>
            <person name="Stolte C."/>
            <person name="Sykes S.N."/>
            <person name="Walk T."/>
            <person name="White J."/>
            <person name="Yandava C."/>
            <person name="Straight P."/>
            <person name="Clardy J."/>
            <person name="Hung D."/>
            <person name="Kolter R."/>
            <person name="Mekalanos J."/>
            <person name="Walker S."/>
            <person name="Walsh C.T."/>
            <person name="Wieland B.L.C."/>
            <person name="Ilzarbe M."/>
            <person name="Galagan J."/>
            <person name="Nusbaum C."/>
            <person name="Birren B."/>
        </authorList>
    </citation>
    <scope>NUCLEOTIDE SEQUENCE [LARGE SCALE GENOMIC DNA]</scope>
    <source>
        <strain evidence="10">NRRL 15998</strain>
    </source>
</reference>
<dbReference type="SMART" id="SM00862">
    <property type="entry name" value="Trans_reg_C"/>
    <property type="match status" value="1"/>
</dbReference>
<feature type="compositionally biased region" description="Low complexity" evidence="7">
    <location>
        <begin position="685"/>
        <end position="704"/>
    </location>
</feature>
<dbReference type="InterPro" id="IPR002182">
    <property type="entry name" value="NB-ARC"/>
</dbReference>
<dbReference type="InterPro" id="IPR016032">
    <property type="entry name" value="Sig_transdc_resp-reg_C-effctor"/>
</dbReference>
<dbReference type="Gene3D" id="1.10.10.10">
    <property type="entry name" value="Winged helix-like DNA-binding domain superfamily/Winged helix DNA-binding domain"/>
    <property type="match status" value="1"/>
</dbReference>
<dbReference type="PANTHER" id="PTHR35807:SF1">
    <property type="entry name" value="TRANSCRIPTIONAL REGULATOR REDD"/>
    <property type="match status" value="1"/>
</dbReference>
<evidence type="ECO:0000256" key="5">
    <source>
        <dbReference type="ARBA" id="ARBA00023163"/>
    </source>
</evidence>
<dbReference type="Pfam" id="PF03704">
    <property type="entry name" value="BTAD"/>
    <property type="match status" value="1"/>
</dbReference>
<gene>
    <name evidence="9" type="ORF">SSGG_02017</name>
</gene>
<evidence type="ECO:0000256" key="2">
    <source>
        <dbReference type="ARBA" id="ARBA00023012"/>
    </source>
</evidence>
<dbReference type="InterPro" id="IPR051677">
    <property type="entry name" value="AfsR-DnrI-RedD_regulator"/>
</dbReference>
<feature type="region of interest" description="Disordered" evidence="7">
    <location>
        <begin position="678"/>
        <end position="704"/>
    </location>
</feature>